<protein>
    <submittedName>
        <fullName evidence="1">Uncharacterized protein</fullName>
    </submittedName>
</protein>
<reference evidence="1" key="1">
    <citation type="submission" date="2015-12" db="EMBL/GenBank/DDBJ databases">
        <title>De novo transcriptome assembly of four potential Pierce s Disease insect vectors from Arizona vineyards.</title>
        <authorList>
            <person name="Tassone E.E."/>
        </authorList>
    </citation>
    <scope>NUCLEOTIDE SEQUENCE</scope>
</reference>
<dbReference type="Pfam" id="PF15136">
    <property type="entry name" value="UPF0449"/>
    <property type="match status" value="1"/>
</dbReference>
<dbReference type="AlphaFoldDB" id="A0A1B6DRC7"/>
<sequence>MFRKKNELPPPPKQPTNEQILEDLAKAGSKDPIFLEGDNDSEDQSDLNEHFINVKMFLESNKNLLNLISNLEDKKENLLVCNSELQNVAEDIRQQALNALK</sequence>
<gene>
    <name evidence="1" type="ORF">g.18064</name>
</gene>
<accession>A0A1B6DRC7</accession>
<dbReference type="EMBL" id="GEDC01009060">
    <property type="protein sequence ID" value="JAS28238.1"/>
    <property type="molecule type" value="Transcribed_RNA"/>
</dbReference>
<name>A0A1B6DRC7_9HEMI</name>
<evidence type="ECO:0000313" key="1">
    <source>
        <dbReference type="EMBL" id="JAS28238.1"/>
    </source>
</evidence>
<proteinExistence type="predicted"/>
<organism evidence="1">
    <name type="scientific">Clastoptera arizonana</name>
    <name type="common">Arizona spittle bug</name>
    <dbReference type="NCBI Taxonomy" id="38151"/>
    <lineage>
        <taxon>Eukaryota</taxon>
        <taxon>Metazoa</taxon>
        <taxon>Ecdysozoa</taxon>
        <taxon>Arthropoda</taxon>
        <taxon>Hexapoda</taxon>
        <taxon>Insecta</taxon>
        <taxon>Pterygota</taxon>
        <taxon>Neoptera</taxon>
        <taxon>Paraneoptera</taxon>
        <taxon>Hemiptera</taxon>
        <taxon>Auchenorrhyncha</taxon>
        <taxon>Cercopoidea</taxon>
        <taxon>Clastopteridae</taxon>
        <taxon>Clastoptera</taxon>
    </lineage>
</organism>
<dbReference type="InterPro" id="IPR028227">
    <property type="entry name" value="UPF0449"/>
</dbReference>